<keyword evidence="4" id="KW-1185">Reference proteome</keyword>
<protein>
    <submittedName>
        <fullName evidence="3">META domain-containing protein</fullName>
    </submittedName>
</protein>
<feature type="signal peptide" evidence="1">
    <location>
        <begin position="1"/>
        <end position="27"/>
    </location>
</feature>
<evidence type="ECO:0000259" key="2">
    <source>
        <dbReference type="Pfam" id="PF03724"/>
    </source>
</evidence>
<organism evidence="3 4">
    <name type="scientific">Thermoleptolyngbya sichuanensis A183</name>
    <dbReference type="NCBI Taxonomy" id="2737172"/>
    <lineage>
        <taxon>Bacteria</taxon>
        <taxon>Bacillati</taxon>
        <taxon>Cyanobacteriota</taxon>
        <taxon>Cyanophyceae</taxon>
        <taxon>Oculatellales</taxon>
        <taxon>Oculatellaceae</taxon>
        <taxon>Thermoleptolyngbya</taxon>
        <taxon>Thermoleptolyngbya sichuanensis</taxon>
    </lineage>
</organism>
<sequence length="159" mass="17031">MTSKLACGLAALAMGLTSVGIAHPALAQVSVARPQVAQAPPLSGSWRLVSMAGIEPGVPSQDVRLTAEFVGDRLSGFGGCNQFTGRYQTIGSQLSISPLASTQRACESFLMDQEFRYLTALQGAQRYEIDPQGILIVSYQNERESGELRFAPIAVRGLW</sequence>
<keyword evidence="1" id="KW-0732">Signal</keyword>
<evidence type="ECO:0000313" key="3">
    <source>
        <dbReference type="EMBL" id="QKD82048.1"/>
    </source>
</evidence>
<feature type="chain" id="PRO_5027113436" evidence="1">
    <location>
        <begin position="28"/>
        <end position="159"/>
    </location>
</feature>
<accession>A0A6M8B6D6</accession>
<evidence type="ECO:0000256" key="1">
    <source>
        <dbReference type="SAM" id="SignalP"/>
    </source>
</evidence>
<name>A0A6M8B6D6_9CYAN</name>
<dbReference type="InterPro" id="IPR053147">
    <property type="entry name" value="Hsp_HslJ-like"/>
</dbReference>
<evidence type="ECO:0000313" key="4">
    <source>
        <dbReference type="Proteomes" id="UP000505210"/>
    </source>
</evidence>
<dbReference type="RefSeq" id="WP_172354462.1">
    <property type="nucleotide sequence ID" value="NZ_CP053661.1"/>
</dbReference>
<dbReference type="PANTHER" id="PTHR35535:SF1">
    <property type="entry name" value="HEAT SHOCK PROTEIN HSLJ"/>
    <property type="match status" value="1"/>
</dbReference>
<dbReference type="Gene3D" id="2.40.128.270">
    <property type="match status" value="1"/>
</dbReference>
<dbReference type="InterPro" id="IPR038670">
    <property type="entry name" value="HslJ-like_sf"/>
</dbReference>
<dbReference type="PANTHER" id="PTHR35535">
    <property type="entry name" value="HEAT SHOCK PROTEIN HSLJ"/>
    <property type="match status" value="1"/>
</dbReference>
<dbReference type="Pfam" id="PF03724">
    <property type="entry name" value="META"/>
    <property type="match status" value="1"/>
</dbReference>
<dbReference type="InterPro" id="IPR005184">
    <property type="entry name" value="DUF306_Meta_HslJ"/>
</dbReference>
<dbReference type="AlphaFoldDB" id="A0A6M8B6D6"/>
<gene>
    <name evidence="3" type="ORF">HPC62_07405</name>
</gene>
<feature type="domain" description="DUF306" evidence="2">
    <location>
        <begin position="42"/>
        <end position="141"/>
    </location>
</feature>
<reference evidence="3 4" key="1">
    <citation type="submission" date="2020-05" db="EMBL/GenBank/DDBJ databases">
        <title>Complete genome sequence of of a novel Thermoleptolyngbya strain isolated from hot springs of Ganzi, Sichuan China.</title>
        <authorList>
            <person name="Tang J."/>
            <person name="Daroch M."/>
            <person name="Li L."/>
            <person name="Waleron K."/>
            <person name="Waleron M."/>
            <person name="Waleron M."/>
        </authorList>
    </citation>
    <scope>NUCLEOTIDE SEQUENCE [LARGE SCALE GENOMIC DNA]</scope>
    <source>
        <strain evidence="3 4">PKUAC-SCTA183</strain>
    </source>
</reference>
<dbReference type="Proteomes" id="UP000505210">
    <property type="component" value="Chromosome"/>
</dbReference>
<proteinExistence type="predicted"/>
<dbReference type="KEGG" id="theu:HPC62_07405"/>
<dbReference type="EMBL" id="CP053661">
    <property type="protein sequence ID" value="QKD82048.1"/>
    <property type="molecule type" value="Genomic_DNA"/>
</dbReference>